<gene>
    <name evidence="2" type="ORF">BOVATA_049760</name>
</gene>
<comment type="caution">
    <text evidence="2">The sequence shown here is derived from an EMBL/GenBank/DDBJ whole genome shotgun (WGS) entry which is preliminary data.</text>
</comment>
<dbReference type="RefSeq" id="XP_028869726.1">
    <property type="nucleotide sequence ID" value="XM_029013893.1"/>
</dbReference>
<keyword evidence="1" id="KW-0812">Transmembrane</keyword>
<keyword evidence="1" id="KW-1133">Transmembrane helix</keyword>
<accession>A0A2H6KKG0</accession>
<evidence type="ECO:0000256" key="1">
    <source>
        <dbReference type="SAM" id="Phobius"/>
    </source>
</evidence>
<dbReference type="VEuPathDB" id="PiroplasmaDB:BOVATA_049760"/>
<name>A0A2H6KKG0_9APIC</name>
<evidence type="ECO:0000313" key="2">
    <source>
        <dbReference type="EMBL" id="GBE63483.1"/>
    </source>
</evidence>
<dbReference type="EMBL" id="BDSA01000057">
    <property type="protein sequence ID" value="GBE63483.1"/>
    <property type="molecule type" value="Genomic_DNA"/>
</dbReference>
<dbReference type="AlphaFoldDB" id="A0A2H6KKG0"/>
<dbReference type="Proteomes" id="UP000236319">
    <property type="component" value="Unassembled WGS sequence"/>
</dbReference>
<keyword evidence="1" id="KW-0472">Membrane</keyword>
<protein>
    <recommendedName>
        <fullName evidence="4">C3H1-type domain-containing protein</fullName>
    </recommendedName>
</protein>
<evidence type="ECO:0000313" key="3">
    <source>
        <dbReference type="Proteomes" id="UP000236319"/>
    </source>
</evidence>
<reference evidence="2 3" key="1">
    <citation type="journal article" date="2017" name="BMC Genomics">
        <title>Whole-genome assembly of Babesia ovata and comparative genomics between closely related pathogens.</title>
        <authorList>
            <person name="Yamagishi J."/>
            <person name="Asada M."/>
            <person name="Hakimi H."/>
            <person name="Tanaka T.Q."/>
            <person name="Sugimoto C."/>
            <person name="Kawazu S."/>
        </authorList>
    </citation>
    <scope>NUCLEOTIDE SEQUENCE [LARGE SCALE GENOMIC DNA]</scope>
    <source>
        <strain evidence="2 3">Miyake</strain>
    </source>
</reference>
<proteinExistence type="predicted"/>
<evidence type="ECO:0008006" key="4">
    <source>
        <dbReference type="Google" id="ProtNLM"/>
    </source>
</evidence>
<keyword evidence="3" id="KW-1185">Reference proteome</keyword>
<dbReference type="GeneID" id="39877253"/>
<feature type="transmembrane region" description="Helical" evidence="1">
    <location>
        <begin position="935"/>
        <end position="958"/>
    </location>
</feature>
<sequence length="997" mass="111950">MAAIKTQLEKEIKAVAGIINEKLTKISTALKHDKEVDADYGVGLKKTVGHDGEKASDCSIFADLFQLKNNITELGQNVNGVQKRVGLVGEELERCVKESIDMLVKAPRWAATIVDSLRKEVNAKIEQMFRHVQDEAKKLYTNRKKIELSALHEIVTDQLKQITEIIKNDLNTGLKGFLNVLRDKHNGGQKLHDLKDKQNVESLSPKLKDYVYDIFQYVFIDLPKHLPYSQYSPQLSAIHSAVATLLSHLSDKKHFTHEVPGMLQKLKTSVQALHSTAFASPAYPVLDAFPKSLVKFVEQLEKGYVSTYSRRIINWQDATETKCCARIFLTLLYTLFNDLTQLKGECTKRLSTRQINLSSDLGNILKRAGYTVPSGPEKQDAQLQNKNTMTGQTIDNLLAGTVVSAKHTINVMATLDALFSHLCTYNRVCHVTILKSPKTPCNIHDMLCWISGLKYNAVFDELKKYCNAYDAKDDSLLKRNLSNAVAYGLPDLATYSHKLVITILGHGNASTMYACDITNNSLKFRYPTSGEECLHTLLDLLYRLLPVLRFLHTQCNNKPEHHGWRDCQYGENIPTAKWPCTDHPTDKANSQPTSQANIQPTCESKCQPNNQAKCQPTSPLMSYLNDCLPGHLPHQLITVGCKPKCLTCPGSTPGMPCLTPLGFRGFSGSMRMGTDLCEIIDTFLSNFHLSCLFSLAPKPPSTLPEHFGFALSLVTGWLNNTTDIGNGVFTKSISDASIELYNQPSKLIDALRNAYANRQRNHGKKHTDSESCDLLSLSIDTACNAQLCGPFLQSLCSDRYHRLTNKHSDFYLSWATYLPWTFYIYLQSLLAEFQQISCRDWGCGRCQNGATCKTGQHGSFDTPCHCKSIVTCKGTMSALYKYGFTFGNASILNAKGNRKTCTKFNLLLKRIIRSDYFRTLFEKCDEFLWSIREPFSYLLLALWSLSLLYLLHITVVRLDVLRIRSHLRSPSSHRIAAQSLLAAARVRALANVKYFSP</sequence>
<organism evidence="2 3">
    <name type="scientific">Babesia ovata</name>
    <dbReference type="NCBI Taxonomy" id="189622"/>
    <lineage>
        <taxon>Eukaryota</taxon>
        <taxon>Sar</taxon>
        <taxon>Alveolata</taxon>
        <taxon>Apicomplexa</taxon>
        <taxon>Aconoidasida</taxon>
        <taxon>Piroplasmida</taxon>
        <taxon>Babesiidae</taxon>
        <taxon>Babesia</taxon>
    </lineage>
</organism>